<evidence type="ECO:0000313" key="2">
    <source>
        <dbReference type="Proteomes" id="UP001634394"/>
    </source>
</evidence>
<dbReference type="PANTHER" id="PTHR14187:SF5">
    <property type="entry name" value="HEAT SHOCK 70 KDA PROTEIN 12A"/>
    <property type="match status" value="1"/>
</dbReference>
<dbReference type="InterPro" id="IPR043129">
    <property type="entry name" value="ATPase_NBD"/>
</dbReference>
<gene>
    <name evidence="1" type="ORF">ACJMK2_035710</name>
</gene>
<protein>
    <submittedName>
        <fullName evidence="1">Uncharacterized protein</fullName>
    </submittedName>
</protein>
<comment type="caution">
    <text evidence="1">The sequence shown here is derived from an EMBL/GenBank/DDBJ whole genome shotgun (WGS) entry which is preliminary data.</text>
</comment>
<dbReference type="SUPFAM" id="SSF53067">
    <property type="entry name" value="Actin-like ATPase domain"/>
    <property type="match status" value="1"/>
</dbReference>
<dbReference type="PANTHER" id="PTHR14187">
    <property type="entry name" value="ALPHA KINASE/ELONGATION FACTOR 2 KINASE"/>
    <property type="match status" value="1"/>
</dbReference>
<keyword evidence="2" id="KW-1185">Reference proteome</keyword>
<name>A0ABD3WZ86_SINWO</name>
<evidence type="ECO:0000313" key="1">
    <source>
        <dbReference type="EMBL" id="KAL3878078.1"/>
    </source>
</evidence>
<dbReference type="AlphaFoldDB" id="A0ABD3WZ86"/>
<dbReference type="Proteomes" id="UP001634394">
    <property type="component" value="Unassembled WGS sequence"/>
</dbReference>
<organism evidence="1 2">
    <name type="scientific">Sinanodonta woodiana</name>
    <name type="common">Chinese pond mussel</name>
    <name type="synonym">Anodonta woodiana</name>
    <dbReference type="NCBI Taxonomy" id="1069815"/>
    <lineage>
        <taxon>Eukaryota</taxon>
        <taxon>Metazoa</taxon>
        <taxon>Spiralia</taxon>
        <taxon>Lophotrochozoa</taxon>
        <taxon>Mollusca</taxon>
        <taxon>Bivalvia</taxon>
        <taxon>Autobranchia</taxon>
        <taxon>Heteroconchia</taxon>
        <taxon>Palaeoheterodonta</taxon>
        <taxon>Unionida</taxon>
        <taxon>Unionoidea</taxon>
        <taxon>Unionidae</taxon>
        <taxon>Unioninae</taxon>
        <taxon>Sinanodonta</taxon>
    </lineage>
</organism>
<accession>A0ABD3WZ86</accession>
<proteinExistence type="predicted"/>
<reference evidence="1 2" key="1">
    <citation type="submission" date="2024-11" db="EMBL/GenBank/DDBJ databases">
        <title>Chromosome-level genome assembly of the freshwater bivalve Anodonta woodiana.</title>
        <authorList>
            <person name="Chen X."/>
        </authorList>
    </citation>
    <scope>NUCLEOTIDE SEQUENCE [LARGE SCALE GENOMIC DNA]</scope>
    <source>
        <strain evidence="1">MN2024</strain>
        <tissue evidence="1">Gills</tissue>
    </source>
</reference>
<dbReference type="EMBL" id="JBJQND010000005">
    <property type="protein sequence ID" value="KAL3878078.1"/>
    <property type="molecule type" value="Genomic_DNA"/>
</dbReference>
<sequence>MSIERTLKHVRQLISDSALNHLSTIILVGGFAECELVQNAFKRNFGRQKIIIPEEGGLAILKGAVLSGHVNQLISSRIALFTYGIDRSEKFNPDIHPIEKRIVCDGIARCTDVFTKVVEIGEVLEVGHTVSRTGRPATINQNKASYRLYTSSEKSPQFVTDPSCRLLGTFSIPLPAGKTRDENKFEMSMIFGHTGIIFSVKCDITRKEFKTYFTFE</sequence>